<feature type="domain" description="Rubredoxin-like" evidence="8">
    <location>
        <begin position="24"/>
        <end position="75"/>
    </location>
</feature>
<evidence type="ECO:0000256" key="1">
    <source>
        <dbReference type="ARBA" id="ARBA00001965"/>
    </source>
</evidence>
<keyword evidence="5 7" id="KW-0249">Electron transport</keyword>
<evidence type="ECO:0000256" key="7">
    <source>
        <dbReference type="RuleBase" id="RU003820"/>
    </source>
</evidence>
<gene>
    <name evidence="9" type="ORF">GCM10023307_06990</name>
</gene>
<evidence type="ECO:0000313" key="9">
    <source>
        <dbReference type="EMBL" id="GAA4784878.1"/>
    </source>
</evidence>
<evidence type="ECO:0000256" key="4">
    <source>
        <dbReference type="ARBA" id="ARBA00022723"/>
    </source>
</evidence>
<sequence>MGQSLFPSNPRLSPMSDVASPVVYRTWMCVVCGFIYDEAKGLPDEGLAPGTRWEDIPDTWTCPDCGVTKSDFEMETI</sequence>
<dbReference type="InterPro" id="IPR024935">
    <property type="entry name" value="Rubredoxin_dom"/>
</dbReference>
<keyword evidence="10" id="KW-1185">Reference proteome</keyword>
<dbReference type="InterPro" id="IPR024934">
    <property type="entry name" value="Rubredoxin-like_dom"/>
</dbReference>
<dbReference type="SUPFAM" id="SSF57802">
    <property type="entry name" value="Rubredoxin-like"/>
    <property type="match status" value="1"/>
</dbReference>
<dbReference type="Pfam" id="PF00301">
    <property type="entry name" value="Rubredoxin"/>
    <property type="match status" value="1"/>
</dbReference>
<evidence type="ECO:0000259" key="8">
    <source>
        <dbReference type="PROSITE" id="PS50903"/>
    </source>
</evidence>
<accession>A0ABP9ATT9</accession>
<keyword evidence="3" id="KW-0813">Transport</keyword>
<dbReference type="CDD" id="cd00730">
    <property type="entry name" value="rubredoxin"/>
    <property type="match status" value="1"/>
</dbReference>
<name>A0ABP9ATT9_9GAMM</name>
<comment type="cofactor">
    <cofactor evidence="1 7">
        <name>Fe(3+)</name>
        <dbReference type="ChEBI" id="CHEBI:29034"/>
    </cofactor>
</comment>
<evidence type="ECO:0000256" key="2">
    <source>
        <dbReference type="ARBA" id="ARBA00005337"/>
    </source>
</evidence>
<reference evidence="10" key="1">
    <citation type="journal article" date="2019" name="Int. J. Syst. Evol. Microbiol.">
        <title>The Global Catalogue of Microorganisms (GCM) 10K type strain sequencing project: providing services to taxonomists for standard genome sequencing and annotation.</title>
        <authorList>
            <consortium name="The Broad Institute Genomics Platform"/>
            <consortium name="The Broad Institute Genome Sequencing Center for Infectious Disease"/>
            <person name="Wu L."/>
            <person name="Ma J."/>
        </authorList>
    </citation>
    <scope>NUCLEOTIDE SEQUENCE [LARGE SCALE GENOMIC DNA]</scope>
    <source>
        <strain evidence="10">JCM 18204</strain>
    </source>
</reference>
<dbReference type="InterPro" id="IPR018527">
    <property type="entry name" value="Rubredoxin_Fe_BS"/>
</dbReference>
<dbReference type="EMBL" id="BAABJE010000001">
    <property type="protein sequence ID" value="GAA4784878.1"/>
    <property type="molecule type" value="Genomic_DNA"/>
</dbReference>
<proteinExistence type="inferred from homology"/>
<dbReference type="PROSITE" id="PS00202">
    <property type="entry name" value="RUBREDOXIN"/>
    <property type="match status" value="1"/>
</dbReference>
<dbReference type="InterPro" id="IPR050526">
    <property type="entry name" value="Rubredoxin_ET"/>
</dbReference>
<dbReference type="PRINTS" id="PR00163">
    <property type="entry name" value="RUBREDOXIN"/>
</dbReference>
<comment type="similarity">
    <text evidence="2 7">Belongs to the rubredoxin family.</text>
</comment>
<evidence type="ECO:0000256" key="5">
    <source>
        <dbReference type="ARBA" id="ARBA00022982"/>
    </source>
</evidence>
<evidence type="ECO:0000256" key="3">
    <source>
        <dbReference type="ARBA" id="ARBA00022448"/>
    </source>
</evidence>
<protein>
    <recommendedName>
        <fullName evidence="7">Rubredoxin</fullName>
    </recommendedName>
</protein>
<keyword evidence="6 7" id="KW-0408">Iron</keyword>
<dbReference type="Proteomes" id="UP001499959">
    <property type="component" value="Unassembled WGS sequence"/>
</dbReference>
<dbReference type="PROSITE" id="PS50903">
    <property type="entry name" value="RUBREDOXIN_LIKE"/>
    <property type="match status" value="1"/>
</dbReference>
<organism evidence="9 10">
    <name type="scientific">Lysobacter hankyongensis</name>
    <dbReference type="NCBI Taxonomy" id="1176535"/>
    <lineage>
        <taxon>Bacteria</taxon>
        <taxon>Pseudomonadati</taxon>
        <taxon>Pseudomonadota</taxon>
        <taxon>Gammaproteobacteria</taxon>
        <taxon>Lysobacterales</taxon>
        <taxon>Lysobacteraceae</taxon>
        <taxon>Lysobacter</taxon>
    </lineage>
</organism>
<comment type="caution">
    <text evidence="9">The sequence shown here is derived from an EMBL/GenBank/DDBJ whole genome shotgun (WGS) entry which is preliminary data.</text>
</comment>
<dbReference type="PANTHER" id="PTHR47627">
    <property type="entry name" value="RUBREDOXIN"/>
    <property type="match status" value="1"/>
</dbReference>
<keyword evidence="4 7" id="KW-0479">Metal-binding</keyword>
<dbReference type="PANTHER" id="PTHR47627:SF1">
    <property type="entry name" value="RUBREDOXIN-1-RELATED"/>
    <property type="match status" value="1"/>
</dbReference>
<dbReference type="Gene3D" id="2.20.28.10">
    <property type="match status" value="1"/>
</dbReference>
<evidence type="ECO:0000313" key="10">
    <source>
        <dbReference type="Proteomes" id="UP001499959"/>
    </source>
</evidence>
<evidence type="ECO:0000256" key="6">
    <source>
        <dbReference type="ARBA" id="ARBA00023004"/>
    </source>
</evidence>